<evidence type="ECO:0000256" key="1">
    <source>
        <dbReference type="SAM" id="Phobius"/>
    </source>
</evidence>
<feature type="transmembrane region" description="Helical" evidence="1">
    <location>
        <begin position="6"/>
        <end position="27"/>
    </location>
</feature>
<reference evidence="2" key="1">
    <citation type="submission" date="2017-09" db="EMBL/GenBank/DDBJ databases">
        <authorList>
            <person name="Zhang H.H."/>
            <person name="Lin Q.Q."/>
        </authorList>
    </citation>
    <scope>NUCLEOTIDE SEQUENCE</scope>
</reference>
<keyword evidence="1" id="KW-0472">Membrane</keyword>
<dbReference type="GeneID" id="43960167"/>
<dbReference type="AlphaFoldDB" id="A0A6C0FIA4"/>
<keyword evidence="1" id="KW-1133">Transmembrane helix</keyword>
<proteinExistence type="predicted"/>
<reference evidence="2" key="2">
    <citation type="journal article" date="2019" name="Mitochondrial DNA Part B Resour">
        <title>Characterization and phylogenetic analysis of the complete mitochondrial genome of Stephnometra indica (Pelmatozoa: Crinoidea).</title>
        <authorList>
            <person name="Ma S."/>
            <person name="Zhang H."/>
            <person name="Wang X."/>
            <person name="Yin J."/>
            <person name="Shen P."/>
            <person name="Lin Q."/>
        </authorList>
    </citation>
    <scope>NUCLEOTIDE SEQUENCE</scope>
</reference>
<feature type="transmembrane region" description="Helical" evidence="1">
    <location>
        <begin position="34"/>
        <end position="54"/>
    </location>
</feature>
<dbReference type="RefSeq" id="YP_009730384.1">
    <property type="nucleotide sequence ID" value="NC_045944.1"/>
</dbReference>
<keyword evidence="2" id="KW-0496">Mitochondrion</keyword>
<sequence length="55" mass="7119">MPQLDIFWWGFSFFSCWFFFFFIYIYFLNYKVFLYNSNFFSTSSFCFIYSLLWLW</sequence>
<organism evidence="2">
    <name type="scientific">Stephanometra indica</name>
    <dbReference type="NCBI Taxonomy" id="706660"/>
    <lineage>
        <taxon>Eukaryota</taxon>
        <taxon>Metazoa</taxon>
        <taxon>Echinodermata</taxon>
        <taxon>Pelmatozoa</taxon>
        <taxon>Crinoidea</taxon>
        <taxon>Articulata</taxon>
        <taxon>Comatulida</taxon>
        <taxon>Stephanometridae</taxon>
        <taxon>Stephanometra</taxon>
    </lineage>
</organism>
<evidence type="ECO:0000313" key="2">
    <source>
        <dbReference type="EMBL" id="QHT54549.1"/>
    </source>
</evidence>
<geneLocation type="mitochondrion" evidence="2"/>
<keyword evidence="1" id="KW-0812">Transmembrane</keyword>
<name>A0A6C0FIA4_9ECHI</name>
<accession>A0A6C0FIA4</accession>
<gene>
    <name evidence="2" type="primary">atp8</name>
</gene>
<dbReference type="EMBL" id="MF966246">
    <property type="protein sequence ID" value="QHT54549.1"/>
    <property type="molecule type" value="Genomic_DNA"/>
</dbReference>
<protein>
    <submittedName>
        <fullName evidence="2">ATP synthase F0 subunit 8</fullName>
    </submittedName>
</protein>